<keyword evidence="5" id="KW-1185">Reference proteome</keyword>
<evidence type="ECO:0000313" key="5">
    <source>
        <dbReference type="Proteomes" id="UP000634136"/>
    </source>
</evidence>
<reference evidence="4" key="1">
    <citation type="submission" date="2020-09" db="EMBL/GenBank/DDBJ databases">
        <title>Genome-Enabled Discovery of Anthraquinone Biosynthesis in Senna tora.</title>
        <authorList>
            <person name="Kang S.-H."/>
            <person name="Pandey R.P."/>
            <person name="Lee C.-M."/>
            <person name="Sim J.-S."/>
            <person name="Jeong J.-T."/>
            <person name="Choi B.-S."/>
            <person name="Jung M."/>
            <person name="Ginzburg D."/>
            <person name="Zhao K."/>
            <person name="Won S.Y."/>
            <person name="Oh T.-J."/>
            <person name="Yu Y."/>
            <person name="Kim N.-H."/>
            <person name="Lee O.R."/>
            <person name="Lee T.-H."/>
            <person name="Bashyal P."/>
            <person name="Kim T.-S."/>
            <person name="Lee W.-H."/>
            <person name="Kawkins C."/>
            <person name="Kim C.-K."/>
            <person name="Kim J.S."/>
            <person name="Ahn B.O."/>
            <person name="Rhee S.Y."/>
            <person name="Sohng J.K."/>
        </authorList>
    </citation>
    <scope>NUCLEOTIDE SEQUENCE</scope>
    <source>
        <tissue evidence="4">Leaf</tissue>
    </source>
</reference>
<evidence type="ECO:0000313" key="4">
    <source>
        <dbReference type="EMBL" id="KAF7828752.1"/>
    </source>
</evidence>
<dbReference type="EMBL" id="JAAIUW010000006">
    <property type="protein sequence ID" value="KAF7828752.1"/>
    <property type="molecule type" value="Genomic_DNA"/>
</dbReference>
<organism evidence="4 5">
    <name type="scientific">Senna tora</name>
    <dbReference type="NCBI Taxonomy" id="362788"/>
    <lineage>
        <taxon>Eukaryota</taxon>
        <taxon>Viridiplantae</taxon>
        <taxon>Streptophyta</taxon>
        <taxon>Embryophyta</taxon>
        <taxon>Tracheophyta</taxon>
        <taxon>Spermatophyta</taxon>
        <taxon>Magnoliopsida</taxon>
        <taxon>eudicotyledons</taxon>
        <taxon>Gunneridae</taxon>
        <taxon>Pentapetalae</taxon>
        <taxon>rosids</taxon>
        <taxon>fabids</taxon>
        <taxon>Fabales</taxon>
        <taxon>Fabaceae</taxon>
        <taxon>Caesalpinioideae</taxon>
        <taxon>Cassia clade</taxon>
        <taxon>Senna</taxon>
    </lineage>
</organism>
<feature type="compositionally biased region" description="Low complexity" evidence="2">
    <location>
        <begin position="276"/>
        <end position="298"/>
    </location>
</feature>
<dbReference type="PANTHER" id="PTHR31301">
    <property type="entry name" value="LOB DOMAIN-CONTAINING PROTEIN 4-RELATED"/>
    <property type="match status" value="1"/>
</dbReference>
<name>A0A834TV08_9FABA</name>
<comment type="similarity">
    <text evidence="1">Belongs to the LOB domain-containing protein family.</text>
</comment>
<gene>
    <name evidence="4" type="ORF">G2W53_019916</name>
</gene>
<dbReference type="PROSITE" id="PS50891">
    <property type="entry name" value="LOB"/>
    <property type="match status" value="1"/>
</dbReference>
<dbReference type="Proteomes" id="UP000634136">
    <property type="component" value="Unassembled WGS sequence"/>
</dbReference>
<evidence type="ECO:0000256" key="2">
    <source>
        <dbReference type="SAM" id="MobiDB-lite"/>
    </source>
</evidence>
<evidence type="ECO:0000256" key="1">
    <source>
        <dbReference type="ARBA" id="ARBA00005474"/>
    </source>
</evidence>
<protein>
    <submittedName>
        <fullName evidence="4">LOB domain-containing protein 36-like</fullName>
    </submittedName>
</protein>
<comment type="caution">
    <text evidence="4">The sequence shown here is derived from an EMBL/GenBank/DDBJ whole genome shotgun (WGS) entry which is preliminary data.</text>
</comment>
<evidence type="ECO:0000259" key="3">
    <source>
        <dbReference type="PROSITE" id="PS50891"/>
    </source>
</evidence>
<dbReference type="AlphaFoldDB" id="A0A834TV08"/>
<dbReference type="OrthoDB" id="772606at2759"/>
<dbReference type="PANTHER" id="PTHR31301:SF198">
    <property type="entry name" value="LATERAL ORGAN BOUNDARIES (LOB) DOMAIN PROTEIN"/>
    <property type="match status" value="1"/>
</dbReference>
<sequence>MSSSNSPCAACKFLRRKCTQECVYAPYFPPDNPQRFAYVHKVFGASNVAKLLNELNAAQRDDAVKSLAYEAEARLRDPVYGCVGLISILQHRLRQIQVELNNAKKELATYIGPQALQPMPPTILTPGVLPQQHPGNPYSSTAYSYNNMPPPPPMANIPTGASSHSGQLLIRDPQQQHQHPSQQHQILDAQQLAVAVAAREQQDMFRGYEQQQQQQEFMRFNSGYEVGSVSGNGFNNQISTAAAPSEIDMSPSLALGSFDSPYQMQPQHQLQAQLMLSPQQPQPQQQTQQSQQPHPQQSESEEARSGIDLSCEFCEVEKKRIIVAALASSSSPFSHVRDPIPDARAPWTVMYSTACMSSTSSAICGVNGCKFSSKDFKAGAGMATSIIDTIFCRPCPDNICMTPLTSTAPEIEHAFEVGPTGAIRKGRLMECRAAAYTALE</sequence>
<accession>A0A834TV08</accession>
<feature type="domain" description="LOB" evidence="3">
    <location>
        <begin position="6"/>
        <end position="107"/>
    </location>
</feature>
<dbReference type="InterPro" id="IPR004883">
    <property type="entry name" value="LOB"/>
</dbReference>
<dbReference type="Pfam" id="PF03195">
    <property type="entry name" value="LOB"/>
    <property type="match status" value="1"/>
</dbReference>
<proteinExistence type="inferred from homology"/>
<feature type="region of interest" description="Disordered" evidence="2">
    <location>
        <begin position="276"/>
        <end position="303"/>
    </location>
</feature>